<evidence type="ECO:0000256" key="1">
    <source>
        <dbReference type="SAM" id="MobiDB-lite"/>
    </source>
</evidence>
<keyword evidence="5" id="KW-1185">Reference proteome</keyword>
<dbReference type="GO" id="GO:0020037">
    <property type="term" value="F:heme binding"/>
    <property type="evidence" value="ECO:0007669"/>
    <property type="project" value="TreeGrafter"/>
</dbReference>
<evidence type="ECO:0000313" key="5">
    <source>
        <dbReference type="Proteomes" id="UP000092482"/>
    </source>
</evidence>
<protein>
    <submittedName>
        <fullName evidence="4">Putative sulfite oxidase</fullName>
    </submittedName>
</protein>
<feature type="compositionally biased region" description="Basic and acidic residues" evidence="1">
    <location>
        <begin position="1"/>
        <end position="16"/>
    </location>
</feature>
<feature type="compositionally biased region" description="Polar residues" evidence="1">
    <location>
        <begin position="31"/>
        <end position="44"/>
    </location>
</feature>
<evidence type="ECO:0000256" key="2">
    <source>
        <dbReference type="SAM" id="Phobius"/>
    </source>
</evidence>
<dbReference type="EMBL" id="CP014989">
    <property type="protein sequence ID" value="ANS78572.1"/>
    <property type="molecule type" value="Genomic_DNA"/>
</dbReference>
<feature type="transmembrane region" description="Helical" evidence="2">
    <location>
        <begin position="51"/>
        <end position="73"/>
    </location>
</feature>
<feature type="transmembrane region" description="Helical" evidence="2">
    <location>
        <begin position="169"/>
        <end position="187"/>
    </location>
</feature>
<dbReference type="Pfam" id="PF00174">
    <property type="entry name" value="Oxidored_molyb"/>
    <property type="match status" value="1"/>
</dbReference>
<dbReference type="Gene3D" id="3.90.420.10">
    <property type="entry name" value="Oxidoreductase, molybdopterin-binding domain"/>
    <property type="match status" value="1"/>
</dbReference>
<dbReference type="PANTHER" id="PTHR19372:SF7">
    <property type="entry name" value="SULFITE OXIDASE, MITOCHONDRIAL"/>
    <property type="match status" value="1"/>
</dbReference>
<name>A0A1B1NAW5_9MICO</name>
<feature type="region of interest" description="Disordered" evidence="1">
    <location>
        <begin position="1"/>
        <end position="48"/>
    </location>
</feature>
<evidence type="ECO:0000259" key="3">
    <source>
        <dbReference type="Pfam" id="PF00174"/>
    </source>
</evidence>
<keyword evidence="2" id="KW-0812">Transmembrane</keyword>
<gene>
    <name evidence="4" type="ORF">SGUI_1176</name>
</gene>
<feature type="domain" description="Oxidoreductase molybdopterin-binding" evidence="3">
    <location>
        <begin position="291"/>
        <end position="444"/>
    </location>
</feature>
<evidence type="ECO:0000313" key="4">
    <source>
        <dbReference type="EMBL" id="ANS78572.1"/>
    </source>
</evidence>
<dbReference type="Gene3D" id="2.60.40.650">
    <property type="match status" value="1"/>
</dbReference>
<reference evidence="4 5" key="1">
    <citation type="submission" date="2016-03" db="EMBL/GenBank/DDBJ databases">
        <title>Shallow-sea hydrothermal system.</title>
        <authorList>
            <person name="Tang K."/>
        </authorList>
    </citation>
    <scope>NUCLEOTIDE SEQUENCE [LARGE SCALE GENOMIC DNA]</scope>
    <source>
        <strain evidence="4 5">JLT9</strain>
    </source>
</reference>
<dbReference type="InterPro" id="IPR014756">
    <property type="entry name" value="Ig_E-set"/>
</dbReference>
<dbReference type="STRING" id="1758689.SGUI_1176"/>
<dbReference type="InterPro" id="IPR036374">
    <property type="entry name" value="OxRdtase_Mopterin-bd_sf"/>
</dbReference>
<dbReference type="Proteomes" id="UP000092482">
    <property type="component" value="Chromosome"/>
</dbReference>
<dbReference type="GO" id="GO:0006790">
    <property type="term" value="P:sulfur compound metabolic process"/>
    <property type="evidence" value="ECO:0007669"/>
    <property type="project" value="TreeGrafter"/>
</dbReference>
<dbReference type="AlphaFoldDB" id="A0A1B1NAW5"/>
<feature type="transmembrane region" description="Helical" evidence="2">
    <location>
        <begin position="217"/>
        <end position="238"/>
    </location>
</feature>
<dbReference type="SUPFAM" id="SSF56524">
    <property type="entry name" value="Oxidoreductase molybdopterin-binding domain"/>
    <property type="match status" value="1"/>
</dbReference>
<dbReference type="InterPro" id="IPR000572">
    <property type="entry name" value="OxRdtase_Mopterin-bd_dom"/>
</dbReference>
<proteinExistence type="predicted"/>
<dbReference type="PANTHER" id="PTHR19372">
    <property type="entry name" value="SULFITE REDUCTASE"/>
    <property type="match status" value="1"/>
</dbReference>
<sequence>MPRPERTSRSGDDLQIRQEVSSRGAHHGGMSVTTRPDPTQTQRSPGRGLPAALAGVAAGAVTLGLAEVLAAVWTRWLGSAGTASPLLAVGGAFVDRTPPWLKDFAVETFGTADKLALGVGMAITLTVLCALIGLLALRRRGLGLGLFGVVGLVGLLAVISRPATGVLDLIPTAIGVVVGARVLGWLMDRVIAARPDGADRERHPAAAPASGSSRRSVLLLGGGLTGLGVLGVAAGQALSTVGRAAQRTVEALGLPTPTRTVEVPEGATSDIAGQTPYLVDNADFYRIDTALRVPRVDASGWTLRVTGMVDEEIEISYEDLLGEEHVEALVTLTCVSNQVGGDLVGNARWLGWPVRELLARAGVQPEADMVLSRSTDGWTAGTPIEALTDDRDALLAVGMNGEPLPAEHGYPVRLVVPGLYGYVSATKWVTELKVTRFDADEGYWTPRGWSARGPIKTASRIDVPRANGELEPDEDGQVMIAGVAWAQHRGIERVEVQVDDGEWQEATLLEEPTVDSWRLWTYAWPDASSGDHQVRVRATDADGETQTEETAPPAPNGASGWHTVDFRVA</sequence>
<keyword evidence="2" id="KW-0472">Membrane</keyword>
<dbReference type="GO" id="GO:0008482">
    <property type="term" value="F:sulfite oxidase activity"/>
    <property type="evidence" value="ECO:0007669"/>
    <property type="project" value="TreeGrafter"/>
</dbReference>
<accession>A0A1B1NAW5</accession>
<dbReference type="KEGG" id="serj:SGUI_1176"/>
<dbReference type="GO" id="GO:0043546">
    <property type="term" value="F:molybdopterin cofactor binding"/>
    <property type="evidence" value="ECO:0007669"/>
    <property type="project" value="TreeGrafter"/>
</dbReference>
<dbReference type="PATRIC" id="fig|1758689.4.peg.1215"/>
<feature type="region of interest" description="Disordered" evidence="1">
    <location>
        <begin position="538"/>
        <end position="564"/>
    </location>
</feature>
<dbReference type="SUPFAM" id="SSF81296">
    <property type="entry name" value="E set domains"/>
    <property type="match status" value="1"/>
</dbReference>
<keyword evidence="2" id="KW-1133">Transmembrane helix</keyword>
<feature type="transmembrane region" description="Helical" evidence="2">
    <location>
        <begin position="144"/>
        <end position="163"/>
    </location>
</feature>
<organism evidence="4 5">
    <name type="scientific">Serinicoccus hydrothermalis</name>
    <dbReference type="NCBI Taxonomy" id="1758689"/>
    <lineage>
        <taxon>Bacteria</taxon>
        <taxon>Bacillati</taxon>
        <taxon>Actinomycetota</taxon>
        <taxon>Actinomycetes</taxon>
        <taxon>Micrococcales</taxon>
        <taxon>Ornithinimicrobiaceae</taxon>
        <taxon>Serinicoccus</taxon>
    </lineage>
</organism>
<feature type="transmembrane region" description="Helical" evidence="2">
    <location>
        <begin position="115"/>
        <end position="137"/>
    </location>
</feature>